<sequence length="828" mass="95443">SELRCSKKNDRVKSYDSEDIINIPRDCLIIDRSKIRREREKSRKSTEKFEFSENEKWGLYFDGKIDQTYMMEKDKLSETHHRRKIAEDHIALIKEPGSKYLAYAAPKSGKAEEVCETLIDKLIEYKAPLEQLRVIGSDGTNVNTGSKGGIIRYVTLHSTLYRTENLRIHYVRSSYKNIDRLKKKDPGEVLTSAVSVTWCTRSTGRNQALSAHLLQPLGKKKDPGEVLTSAVSVTWCTRSTGRNQALSAHLLQPLGKKDPGEVLTSAVSGTWCTRNELFTCWKEKEHGNRCFRNSLFERERGKCIQNISSLGRAATWISPQRASLPRFPKLSSAAAWLVLGGSSDSNRFDESNKTTKKNQAMIQSPRVFFLHFIQCGNCAPNHQKEKKVHFFHPTGKSIYFRRTRSLEKVGLLPTSARPTDAACYKMYRNKIVLQVKVIIQRKNLGKICLREKKSDRHRITRFPCHRVWCQQSVPKIRFTKKLANILNCRFLRRVFVHSRLASLTCRKRIRERTNNIRAIRRSRDEFAFSLIPAAEATRWTKTHKPKSLLVWFKISFSSLSQSFLDEEAKGPKSFAHRREIQMLIGAPFAIPIYVHMHAARIICAPVYKRQSSLIVRKQNPSPFSSDLTFFLLLTFLAYRLIIRKQTRRLLTVPLVPMLLLLPTRLRVEEESSRRIHRIGPVINSQFPYYGLYQIFPMKMENFGKSDHTIGKLNYDWRARVVALCVRSVVGSTRVRVRRGCVSRRLNERADHHHVQARTTRQPGLSTFRVLQEEHPASPVEDFTSGESGDEPRKLCASSKPRVRRVAARERRRRVLGSTRPCIVCQSDQ</sequence>
<feature type="compositionally biased region" description="Basic residues" evidence="1">
    <location>
        <begin position="800"/>
        <end position="811"/>
    </location>
</feature>
<feature type="region of interest" description="Disordered" evidence="1">
    <location>
        <begin position="775"/>
        <end position="811"/>
    </location>
</feature>
<organism evidence="2 3">
    <name type="scientific">Trichogramma brassicae</name>
    <dbReference type="NCBI Taxonomy" id="86971"/>
    <lineage>
        <taxon>Eukaryota</taxon>
        <taxon>Metazoa</taxon>
        <taxon>Ecdysozoa</taxon>
        <taxon>Arthropoda</taxon>
        <taxon>Hexapoda</taxon>
        <taxon>Insecta</taxon>
        <taxon>Pterygota</taxon>
        <taxon>Neoptera</taxon>
        <taxon>Endopterygota</taxon>
        <taxon>Hymenoptera</taxon>
        <taxon>Apocrita</taxon>
        <taxon>Proctotrupomorpha</taxon>
        <taxon>Chalcidoidea</taxon>
        <taxon>Trichogrammatidae</taxon>
        <taxon>Trichogramma</taxon>
    </lineage>
</organism>
<name>A0A6H5IBH0_9HYME</name>
<keyword evidence="3" id="KW-1185">Reference proteome</keyword>
<protein>
    <submittedName>
        <fullName evidence="2">Uncharacterized protein</fullName>
    </submittedName>
</protein>
<evidence type="ECO:0000313" key="2">
    <source>
        <dbReference type="EMBL" id="CAB0035347.1"/>
    </source>
</evidence>
<feature type="non-terminal residue" evidence="2">
    <location>
        <position position="1"/>
    </location>
</feature>
<reference evidence="2 3" key="1">
    <citation type="submission" date="2020-02" db="EMBL/GenBank/DDBJ databases">
        <authorList>
            <person name="Ferguson B K."/>
        </authorList>
    </citation>
    <scope>NUCLEOTIDE SEQUENCE [LARGE SCALE GENOMIC DNA]</scope>
</reference>
<accession>A0A6H5IBH0</accession>
<proteinExistence type="predicted"/>
<dbReference type="Proteomes" id="UP000479190">
    <property type="component" value="Unassembled WGS sequence"/>
</dbReference>
<gene>
    <name evidence="2" type="ORF">TBRA_LOCUS7245</name>
</gene>
<dbReference type="AlphaFoldDB" id="A0A6H5IBH0"/>
<evidence type="ECO:0000313" key="3">
    <source>
        <dbReference type="Proteomes" id="UP000479190"/>
    </source>
</evidence>
<dbReference type="EMBL" id="CADCXV010000779">
    <property type="protein sequence ID" value="CAB0035347.1"/>
    <property type="molecule type" value="Genomic_DNA"/>
</dbReference>
<evidence type="ECO:0000256" key="1">
    <source>
        <dbReference type="SAM" id="MobiDB-lite"/>
    </source>
</evidence>